<organism evidence="2 3">
    <name type="scientific">Paracidovorax anthurii</name>
    <dbReference type="NCBI Taxonomy" id="78229"/>
    <lineage>
        <taxon>Bacteria</taxon>
        <taxon>Pseudomonadati</taxon>
        <taxon>Pseudomonadota</taxon>
        <taxon>Betaproteobacteria</taxon>
        <taxon>Burkholderiales</taxon>
        <taxon>Comamonadaceae</taxon>
        <taxon>Paracidovorax</taxon>
    </lineage>
</organism>
<dbReference type="InterPro" id="IPR036465">
    <property type="entry name" value="vWFA_dom_sf"/>
</dbReference>
<name>A0A328Z114_9BURK</name>
<comment type="caution">
    <text evidence="2">The sequence shown here is derived from an EMBL/GenBank/DDBJ whole genome shotgun (WGS) entry which is preliminary data.</text>
</comment>
<sequence length="264" mass="28249">MALAKFREDIVSRFHQATVIRAKEHDALLATEAEPKGAPTKLKGFAAPEPRPLPVIVLADTSGSMSANGKIDALNEAIKTMILSFGRESRLRAEIQVGLITFGGDAAQAHVPLVGANRIEGVEALGAQGRTPMGSAFAMARQWLEDKDMVPSRAYRPVLVLVSDGAPTDDWQGPLQSLKASERGQKATRFALAIGADADRAMLRQFTNDLEAPVFEADGARDIVKFFRAVTMSVVARSTSGSPNTALPLNVGEDLEDDLDLDAL</sequence>
<dbReference type="Proteomes" id="UP000248856">
    <property type="component" value="Unassembled WGS sequence"/>
</dbReference>
<protein>
    <submittedName>
        <fullName evidence="2">Uncharacterized protein YegL</fullName>
    </submittedName>
</protein>
<accession>A0A328Z114</accession>
<reference evidence="2 3" key="1">
    <citation type="submission" date="2018-06" db="EMBL/GenBank/DDBJ databases">
        <title>Genomic Encyclopedia of Archaeal and Bacterial Type Strains, Phase II (KMG-II): from individual species to whole genera.</title>
        <authorList>
            <person name="Goeker M."/>
        </authorList>
    </citation>
    <scope>NUCLEOTIDE SEQUENCE [LARGE SCALE GENOMIC DNA]</scope>
    <source>
        <strain evidence="2 3">CFPB 3232</strain>
    </source>
</reference>
<feature type="domain" description="VWFA" evidence="1">
    <location>
        <begin position="54"/>
        <end position="230"/>
    </location>
</feature>
<evidence type="ECO:0000313" key="2">
    <source>
        <dbReference type="EMBL" id="RAR79424.1"/>
    </source>
</evidence>
<dbReference type="SMART" id="SM00327">
    <property type="entry name" value="VWA"/>
    <property type="match status" value="1"/>
</dbReference>
<dbReference type="PROSITE" id="PS50234">
    <property type="entry name" value="VWFA"/>
    <property type="match status" value="1"/>
</dbReference>
<evidence type="ECO:0000259" key="1">
    <source>
        <dbReference type="PROSITE" id="PS50234"/>
    </source>
</evidence>
<dbReference type="Gene3D" id="3.40.50.410">
    <property type="entry name" value="von Willebrand factor, type A domain"/>
    <property type="match status" value="1"/>
</dbReference>
<keyword evidence="3" id="KW-1185">Reference proteome</keyword>
<dbReference type="Pfam" id="PF00092">
    <property type="entry name" value="VWA"/>
    <property type="match status" value="1"/>
</dbReference>
<dbReference type="AlphaFoldDB" id="A0A328Z114"/>
<dbReference type="OrthoDB" id="9806395at2"/>
<dbReference type="SUPFAM" id="SSF53300">
    <property type="entry name" value="vWA-like"/>
    <property type="match status" value="1"/>
</dbReference>
<proteinExistence type="predicted"/>
<gene>
    <name evidence="2" type="ORF">AX018_102633</name>
</gene>
<dbReference type="EMBL" id="QLTA01000026">
    <property type="protein sequence ID" value="RAR79424.1"/>
    <property type="molecule type" value="Genomic_DNA"/>
</dbReference>
<dbReference type="InterPro" id="IPR002035">
    <property type="entry name" value="VWF_A"/>
</dbReference>
<evidence type="ECO:0000313" key="3">
    <source>
        <dbReference type="Proteomes" id="UP000248856"/>
    </source>
</evidence>
<dbReference type="RefSeq" id="WP_111877967.1">
    <property type="nucleotide sequence ID" value="NZ_CBCSGC010000006.1"/>
</dbReference>